<dbReference type="InterPro" id="IPR003439">
    <property type="entry name" value="ABC_transporter-like_ATP-bd"/>
</dbReference>
<evidence type="ECO:0000256" key="10">
    <source>
        <dbReference type="SAM" id="Phobius"/>
    </source>
</evidence>
<feature type="domain" description="ABC transporter" evidence="11">
    <location>
        <begin position="784"/>
        <end position="1027"/>
    </location>
</feature>
<comment type="similarity">
    <text evidence="2">Belongs to the ABC transporter superfamily. ABCG family. PDR (TC 3.A.1.205) subfamily.</text>
</comment>
<dbReference type="InterPro" id="IPR003593">
    <property type="entry name" value="AAA+_ATPase"/>
</dbReference>
<evidence type="ECO:0000313" key="12">
    <source>
        <dbReference type="EMBL" id="PVH92147.1"/>
    </source>
</evidence>
<feature type="transmembrane region" description="Helical" evidence="10">
    <location>
        <begin position="1237"/>
        <end position="1261"/>
    </location>
</feature>
<dbReference type="GO" id="GO:0016020">
    <property type="term" value="C:membrane"/>
    <property type="evidence" value="ECO:0007669"/>
    <property type="project" value="UniProtKB-SubCell"/>
</dbReference>
<dbReference type="Gene3D" id="3.40.50.300">
    <property type="entry name" value="P-loop containing nucleotide triphosphate hydrolases"/>
    <property type="match status" value="2"/>
</dbReference>
<comment type="subcellular location">
    <subcellularLocation>
        <location evidence="1">Membrane</location>
        <topology evidence="1">Multi-pass membrane protein</topology>
    </subcellularLocation>
</comment>
<dbReference type="InterPro" id="IPR043926">
    <property type="entry name" value="ABCG_dom"/>
</dbReference>
<dbReference type="Pfam" id="PF06422">
    <property type="entry name" value="PDR_CDR"/>
    <property type="match status" value="1"/>
</dbReference>
<dbReference type="PANTHER" id="PTHR19241">
    <property type="entry name" value="ATP-BINDING CASSETTE TRANSPORTER"/>
    <property type="match status" value="1"/>
</dbReference>
<accession>A0A2V1D277</accession>
<evidence type="ECO:0000256" key="4">
    <source>
        <dbReference type="ARBA" id="ARBA00022692"/>
    </source>
</evidence>
<dbReference type="InterPro" id="IPR010929">
    <property type="entry name" value="PDR_CDR_ABC"/>
</dbReference>
<feature type="transmembrane region" description="Helical" evidence="10">
    <location>
        <begin position="1121"/>
        <end position="1141"/>
    </location>
</feature>
<evidence type="ECO:0000256" key="2">
    <source>
        <dbReference type="ARBA" id="ARBA00006012"/>
    </source>
</evidence>
<dbReference type="SUPFAM" id="SSF52540">
    <property type="entry name" value="P-loop containing nucleoside triphosphate hydrolases"/>
    <property type="match status" value="2"/>
</dbReference>
<dbReference type="SMART" id="SM00382">
    <property type="entry name" value="AAA"/>
    <property type="match status" value="2"/>
</dbReference>
<keyword evidence="8 10" id="KW-0472">Membrane</keyword>
<evidence type="ECO:0000259" key="11">
    <source>
        <dbReference type="PROSITE" id="PS50893"/>
    </source>
</evidence>
<sequence>MSARSRANSIADGSHIERFATLGGIDMNNPVLDPTKPEFDMYIWARMFIELAKEEGMAMRQAGFTFKNLSVSGSGNALQLQKVVTDPLLFPFRLGEYFNFDKSSKNKKAILLDFIGNVRAGEMLIVLGRPGSGCSTFLKTICGERHGLKVVEGTDICYNGIPQETMIKNFKGDLGYNREVDQHFPHLTVWETLSFAAAARTPSPPVYGMSRDEFIIHSTQVMLNLFGLTHAKDTKVGNDYIRGVSGGERKRVSIAEMGLGASAICGWDNSTRGLDAASALEFTKALKVSAKVLGMCHGVAIYQASQAIYDLFDKAIVLYQGREIYFGPTVKAKQYFIDMGWECPQRQTTGDFLTSVTNPAERKSRPGFDSKVPRTPDEFVAYWKKSNEYADLQKDIAETEKEISQSNTLGQFEESHRQQQSRGTRPGSPYILSIPMQVKLCMKRARQRIWNDKTSTLTNIIGETIMALIIGSAFYGTPDNTNSFFARGAALFAAVLFNALIALNEINALYSYRPIIEKHTSYAFYHPFVEGLAGIITDIPVKLITATCFNIILYFLAGLRRDPDRFFVFFLFNFVAQICMTAIFRTIAALTATVTVALTGAGTLVLMIILYTGFTLPQNFMHPWFEWISYVNPLAYAFEAVLVNEVHGHMFPCANIIPAYAELSSDHFICSVPGSEAGQISVSGDRWVESAYGYRYSHIWRNLGIIFAFMIFFLCTYLLGTELNSSTSSTAEFLVFRRNNVPAYMQQKKGNDEAGESAAASDQSPGEEEHNAEMHILPEQKDIFTWRDVVYEIPVKDGKRVLLDHVSGWVKPGTLTALMGVSGAGKTTLLDVLAQRVSFGVITGDMLVNGKPLDPGFQRKTGYVQQQDLHLETSTVREALQFSALLRQPKSASTKEKYSYVEDVIKMLGMEEFAEAVVGSPGEGLNVEQRKLLTIGVELAAKPALLLFLDEPTSGLDSQSSWAIVSFLRKLADNGQAVLATIHQPSSILFQAFDRLLFLAKGGRTIYFGDIGENSRTLLNYFERHGSRHCDGTENPAEFMLEIAGAGSKGKATQDWAEVWKASPEASEVQNELDRIHEAKRHEAVTGLDEEGLREFAMPFHQQLYHVTKRVFQQYWRTPTYIWGKLLLGILSALFIGFSFYKQNSSRQGIQNGVFSVFMLATIFSTLVQQIMPLFVTQRSLYEVRERPSKAYSWKVFLMANIFVEIPWQTLLGVLVFACYYYPIFTTDGFQSSERQGLILLFMIQFFIYCSTFAHALIAGLPDAETAGNIATFLFSMTLTFNGVMQSPQALPDFWIFMYRVSPLTYWVSGVASTGGAGRLVECAPKDLAVFNPPSGQKCSQYLAPYASAAGGNLLNPDSTSQCQYCPFTTSDQFLRNLSISYSRRWRDFGLVWVYVAVNVFFAIAFYYCFRVAGFRKNISLGQLKKRVQTLSGRTTKKLTAEEKRKNNHII</sequence>
<feature type="region of interest" description="Disordered" evidence="9">
    <location>
        <begin position="748"/>
        <end position="771"/>
    </location>
</feature>
<keyword evidence="6" id="KW-0067">ATP-binding</keyword>
<dbReference type="STRING" id="97972.A0A2V1D277"/>
<organism evidence="12 13">
    <name type="scientific">Periconia macrospinosa</name>
    <dbReference type="NCBI Taxonomy" id="97972"/>
    <lineage>
        <taxon>Eukaryota</taxon>
        <taxon>Fungi</taxon>
        <taxon>Dikarya</taxon>
        <taxon>Ascomycota</taxon>
        <taxon>Pezizomycotina</taxon>
        <taxon>Dothideomycetes</taxon>
        <taxon>Pleosporomycetidae</taxon>
        <taxon>Pleosporales</taxon>
        <taxon>Massarineae</taxon>
        <taxon>Periconiaceae</taxon>
        <taxon>Periconia</taxon>
    </lineage>
</organism>
<feature type="transmembrane region" description="Helical" evidence="10">
    <location>
        <begin position="1196"/>
        <end position="1225"/>
    </location>
</feature>
<feature type="domain" description="ABC transporter" evidence="11">
    <location>
        <begin position="92"/>
        <end position="345"/>
    </location>
</feature>
<dbReference type="PROSITE" id="PS50893">
    <property type="entry name" value="ABC_TRANSPORTER_2"/>
    <property type="match status" value="2"/>
</dbReference>
<dbReference type="GO" id="GO:0005524">
    <property type="term" value="F:ATP binding"/>
    <property type="evidence" value="ECO:0007669"/>
    <property type="project" value="UniProtKB-KW"/>
</dbReference>
<dbReference type="CDD" id="cd03232">
    <property type="entry name" value="ABCG_PDR_domain2"/>
    <property type="match status" value="1"/>
</dbReference>
<dbReference type="Pfam" id="PF19055">
    <property type="entry name" value="ABC2_membrane_7"/>
    <property type="match status" value="1"/>
</dbReference>
<dbReference type="FunFam" id="3.40.50.300:FF:000054">
    <property type="entry name" value="ABC multidrug transporter atrF"/>
    <property type="match status" value="1"/>
</dbReference>
<feature type="transmembrane region" description="Helical" evidence="10">
    <location>
        <begin position="457"/>
        <end position="477"/>
    </location>
</feature>
<dbReference type="GO" id="GO:0016887">
    <property type="term" value="F:ATP hydrolysis activity"/>
    <property type="evidence" value="ECO:0007669"/>
    <property type="project" value="InterPro"/>
</dbReference>
<keyword evidence="4 10" id="KW-0812">Transmembrane</keyword>
<evidence type="ECO:0000313" key="13">
    <source>
        <dbReference type="Proteomes" id="UP000244855"/>
    </source>
</evidence>
<keyword evidence="7 10" id="KW-1133">Transmembrane helix</keyword>
<feature type="transmembrane region" description="Helical" evidence="10">
    <location>
        <begin position="539"/>
        <end position="559"/>
    </location>
</feature>
<proteinExistence type="inferred from homology"/>
<gene>
    <name evidence="12" type="ORF">DM02DRAFT_544241</name>
</gene>
<dbReference type="Pfam" id="PF01061">
    <property type="entry name" value="ABC2_membrane"/>
    <property type="match status" value="2"/>
</dbReference>
<dbReference type="InterPro" id="IPR029481">
    <property type="entry name" value="ABC_trans_N"/>
</dbReference>
<evidence type="ECO:0000256" key="6">
    <source>
        <dbReference type="ARBA" id="ARBA00022840"/>
    </source>
</evidence>
<evidence type="ECO:0000256" key="9">
    <source>
        <dbReference type="SAM" id="MobiDB-lite"/>
    </source>
</evidence>
<dbReference type="InterPro" id="IPR013525">
    <property type="entry name" value="ABC2_TM"/>
</dbReference>
<evidence type="ECO:0000256" key="1">
    <source>
        <dbReference type="ARBA" id="ARBA00004141"/>
    </source>
</evidence>
<dbReference type="Proteomes" id="UP000244855">
    <property type="component" value="Unassembled WGS sequence"/>
</dbReference>
<evidence type="ECO:0000256" key="5">
    <source>
        <dbReference type="ARBA" id="ARBA00022741"/>
    </source>
</evidence>
<evidence type="ECO:0000256" key="3">
    <source>
        <dbReference type="ARBA" id="ARBA00022448"/>
    </source>
</evidence>
<keyword evidence="13" id="KW-1185">Reference proteome</keyword>
<dbReference type="EMBL" id="KZ805714">
    <property type="protein sequence ID" value="PVH92147.1"/>
    <property type="molecule type" value="Genomic_DNA"/>
</dbReference>
<reference evidence="12 13" key="1">
    <citation type="journal article" date="2018" name="Sci. Rep.">
        <title>Comparative genomics provides insights into the lifestyle and reveals functional heterogeneity of dark septate endophytic fungi.</title>
        <authorList>
            <person name="Knapp D.G."/>
            <person name="Nemeth J.B."/>
            <person name="Barry K."/>
            <person name="Hainaut M."/>
            <person name="Henrissat B."/>
            <person name="Johnson J."/>
            <person name="Kuo A."/>
            <person name="Lim J.H.P."/>
            <person name="Lipzen A."/>
            <person name="Nolan M."/>
            <person name="Ohm R.A."/>
            <person name="Tamas L."/>
            <person name="Grigoriev I.V."/>
            <person name="Spatafora J.W."/>
            <person name="Nagy L.G."/>
            <person name="Kovacs G.M."/>
        </authorList>
    </citation>
    <scope>NUCLEOTIDE SEQUENCE [LARGE SCALE GENOMIC DNA]</scope>
    <source>
        <strain evidence="12 13">DSE2036</strain>
    </source>
</reference>
<feature type="transmembrane region" description="Helical" evidence="10">
    <location>
        <begin position="594"/>
        <end position="614"/>
    </location>
</feature>
<feature type="region of interest" description="Disordered" evidence="9">
    <location>
        <begin position="403"/>
        <end position="427"/>
    </location>
</feature>
<dbReference type="OrthoDB" id="245989at2759"/>
<dbReference type="Pfam" id="PF00005">
    <property type="entry name" value="ABC_tran"/>
    <property type="match status" value="2"/>
</dbReference>
<name>A0A2V1D277_9PLEO</name>
<feature type="transmembrane region" description="Helical" evidence="10">
    <location>
        <begin position="566"/>
        <end position="588"/>
    </location>
</feature>
<feature type="transmembrane region" description="Helical" evidence="10">
    <location>
        <begin position="1153"/>
        <end position="1176"/>
    </location>
</feature>
<evidence type="ECO:0000256" key="7">
    <source>
        <dbReference type="ARBA" id="ARBA00022989"/>
    </source>
</evidence>
<feature type="transmembrane region" description="Helical" evidence="10">
    <location>
        <begin position="699"/>
        <end position="720"/>
    </location>
</feature>
<evidence type="ECO:0000256" key="8">
    <source>
        <dbReference type="ARBA" id="ARBA00023136"/>
    </source>
</evidence>
<keyword evidence="5" id="KW-0547">Nucleotide-binding</keyword>
<feature type="transmembrane region" description="Helical" evidence="10">
    <location>
        <begin position="1389"/>
        <end position="1408"/>
    </location>
</feature>
<protein>
    <recommendedName>
        <fullName evidence="11">ABC transporter domain-containing protein</fullName>
    </recommendedName>
</protein>
<dbReference type="InterPro" id="IPR027417">
    <property type="entry name" value="P-loop_NTPase"/>
</dbReference>
<feature type="transmembrane region" description="Helical" evidence="10">
    <location>
        <begin position="484"/>
        <end position="503"/>
    </location>
</feature>
<keyword evidence="3" id="KW-0813">Transport</keyword>
<dbReference type="InterPro" id="IPR034003">
    <property type="entry name" value="ABCG_PDR_2"/>
</dbReference>
<dbReference type="Pfam" id="PF14510">
    <property type="entry name" value="ABC_trans_N"/>
    <property type="match status" value="1"/>
</dbReference>
<dbReference type="GO" id="GO:0140359">
    <property type="term" value="F:ABC-type transporter activity"/>
    <property type="evidence" value="ECO:0007669"/>
    <property type="project" value="InterPro"/>
</dbReference>